<dbReference type="PROSITE" id="PS51036">
    <property type="entry name" value="ZF_A20"/>
    <property type="match status" value="1"/>
</dbReference>
<feature type="domain" description="AN1-type" evidence="7">
    <location>
        <begin position="89"/>
        <end position="135"/>
    </location>
</feature>
<dbReference type="AlphaFoldDB" id="A0A8B8LTE1"/>
<reference evidence="8" key="1">
    <citation type="journal article" date="2019" name="Toxins">
        <title>Detection of Abrin-Like and Prepropulchellin-Like Toxin Genes and Transcripts Using Whole Genome Sequencing and Full-Length Transcript Sequencing of Abrus precatorius.</title>
        <authorList>
            <person name="Hovde B.T."/>
            <person name="Daligault H.E."/>
            <person name="Hanschen E.R."/>
            <person name="Kunde Y.A."/>
            <person name="Johnson M.B."/>
            <person name="Starkenburg S.R."/>
            <person name="Johnson S.L."/>
        </authorList>
    </citation>
    <scope>NUCLEOTIDE SEQUENCE [LARGE SCALE GENOMIC DNA]</scope>
</reference>
<dbReference type="Gene3D" id="1.20.5.4770">
    <property type="match status" value="1"/>
</dbReference>
<dbReference type="GeneID" id="113868168"/>
<evidence type="ECO:0000256" key="1">
    <source>
        <dbReference type="ARBA" id="ARBA00003732"/>
    </source>
</evidence>
<evidence type="ECO:0000313" key="8">
    <source>
        <dbReference type="Proteomes" id="UP000694853"/>
    </source>
</evidence>
<dbReference type="Proteomes" id="UP000694853">
    <property type="component" value="Unplaced"/>
</dbReference>
<accession>A0A8B8LTE1</accession>
<keyword evidence="2" id="KW-0479">Metal-binding</keyword>
<evidence type="ECO:0000256" key="4">
    <source>
        <dbReference type="ARBA" id="ARBA00022833"/>
    </source>
</evidence>
<dbReference type="KEGG" id="aprc:113868168"/>
<dbReference type="FunFam" id="4.10.1110.10:FF:000001">
    <property type="entry name" value="Zinc finger AN1-type containing 6"/>
    <property type="match status" value="1"/>
</dbReference>
<dbReference type="InterPro" id="IPR035896">
    <property type="entry name" value="AN1-like_Znf"/>
</dbReference>
<dbReference type="PANTHER" id="PTHR10634">
    <property type="entry name" value="AN1-TYPE ZINC FINGER PROTEIN"/>
    <property type="match status" value="1"/>
</dbReference>
<evidence type="ECO:0000259" key="6">
    <source>
        <dbReference type="PROSITE" id="PS51036"/>
    </source>
</evidence>
<dbReference type="Gene3D" id="4.10.1110.10">
    <property type="entry name" value="AN1-like Zinc finger"/>
    <property type="match status" value="1"/>
</dbReference>
<dbReference type="SMART" id="SM00259">
    <property type="entry name" value="ZnF_A20"/>
    <property type="match status" value="1"/>
</dbReference>
<dbReference type="InterPro" id="IPR000058">
    <property type="entry name" value="Znf_AN1"/>
</dbReference>
<dbReference type="RefSeq" id="XP_027359555.1">
    <property type="nucleotide sequence ID" value="XM_027503754.1"/>
</dbReference>
<evidence type="ECO:0000259" key="7">
    <source>
        <dbReference type="PROSITE" id="PS51039"/>
    </source>
</evidence>
<organism evidence="8 9">
    <name type="scientific">Abrus precatorius</name>
    <name type="common">Indian licorice</name>
    <name type="synonym">Glycine abrus</name>
    <dbReference type="NCBI Taxonomy" id="3816"/>
    <lineage>
        <taxon>Eukaryota</taxon>
        <taxon>Viridiplantae</taxon>
        <taxon>Streptophyta</taxon>
        <taxon>Embryophyta</taxon>
        <taxon>Tracheophyta</taxon>
        <taxon>Spermatophyta</taxon>
        <taxon>Magnoliopsida</taxon>
        <taxon>eudicotyledons</taxon>
        <taxon>Gunneridae</taxon>
        <taxon>Pentapetalae</taxon>
        <taxon>rosids</taxon>
        <taxon>fabids</taxon>
        <taxon>Fabales</taxon>
        <taxon>Fabaceae</taxon>
        <taxon>Papilionoideae</taxon>
        <taxon>50 kb inversion clade</taxon>
        <taxon>NPAAA clade</taxon>
        <taxon>indigoferoid/millettioid clade</taxon>
        <taxon>Abreae</taxon>
        <taxon>Abrus</taxon>
    </lineage>
</organism>
<dbReference type="SUPFAM" id="SSF118310">
    <property type="entry name" value="AN1-like Zinc finger"/>
    <property type="match status" value="1"/>
</dbReference>
<evidence type="ECO:0000256" key="3">
    <source>
        <dbReference type="ARBA" id="ARBA00022771"/>
    </source>
</evidence>
<reference evidence="9" key="2">
    <citation type="submission" date="2025-08" db="UniProtKB">
        <authorList>
            <consortium name="RefSeq"/>
        </authorList>
    </citation>
    <scope>IDENTIFICATION</scope>
    <source>
        <tissue evidence="9">Young leaves</tissue>
    </source>
</reference>
<dbReference type="InterPro" id="IPR050652">
    <property type="entry name" value="AN1_A20_ZnFinger"/>
</dbReference>
<name>A0A8B8LTE1_ABRPR</name>
<feature type="domain" description="A20-type" evidence="6">
    <location>
        <begin position="1"/>
        <end position="34"/>
    </location>
</feature>
<evidence type="ECO:0000256" key="2">
    <source>
        <dbReference type="ARBA" id="ARBA00022723"/>
    </source>
</evidence>
<evidence type="ECO:0000313" key="9">
    <source>
        <dbReference type="RefSeq" id="XP_027359555.1"/>
    </source>
</evidence>
<dbReference type="GO" id="GO:0008270">
    <property type="term" value="F:zinc ion binding"/>
    <property type="evidence" value="ECO:0007669"/>
    <property type="project" value="UniProtKB-KW"/>
</dbReference>
<dbReference type="Pfam" id="PF01754">
    <property type="entry name" value="zf-A20"/>
    <property type="match status" value="1"/>
</dbReference>
<dbReference type="InterPro" id="IPR002653">
    <property type="entry name" value="Znf_A20"/>
</dbReference>
<keyword evidence="8" id="KW-1185">Reference proteome</keyword>
<dbReference type="PROSITE" id="PS51039">
    <property type="entry name" value="ZF_AN1"/>
    <property type="match status" value="1"/>
</dbReference>
<keyword evidence="4" id="KW-0862">Zinc</keyword>
<dbReference type="PANTHER" id="PTHR10634:SF124">
    <property type="entry name" value="ZINC FINGER A20 AND AN1 DOMAIN-CONTAINING STRESS-ASSOCIATED PROTEIN 8-RELATED"/>
    <property type="match status" value="1"/>
</dbReference>
<proteinExistence type="predicted"/>
<comment type="function">
    <text evidence="1">May be involved in environmental stress response.</text>
</comment>
<gene>
    <name evidence="9" type="primary">LOC113868168</name>
</gene>
<sequence>MDPPLCANGCGFFSSPANKNLCSKCYKDCLKEKISKSNEVLKSQIKCSKDELFTLDSSTSLKPCSSNNLITNVCDPMASVAIYDSSSVKDKKKRCKSCNKKVGLIGFECRCGDVFCGKHRHPEEHDCKVDFKEIGRQALAKQNPICIGDKLEHRI</sequence>
<dbReference type="SMART" id="SM00154">
    <property type="entry name" value="ZnF_AN1"/>
    <property type="match status" value="1"/>
</dbReference>
<evidence type="ECO:0000256" key="5">
    <source>
        <dbReference type="PROSITE-ProRule" id="PRU00449"/>
    </source>
</evidence>
<dbReference type="SUPFAM" id="SSF57716">
    <property type="entry name" value="Glucocorticoid receptor-like (DNA-binding domain)"/>
    <property type="match status" value="1"/>
</dbReference>
<dbReference type="OrthoDB" id="428577at2759"/>
<protein>
    <submittedName>
        <fullName evidence="9">Zinc finger A20 and AN1 domain-containing stress-associated protein 7-like</fullName>
    </submittedName>
</protein>
<keyword evidence="3 5" id="KW-0863">Zinc-finger</keyword>
<dbReference type="Pfam" id="PF01428">
    <property type="entry name" value="zf-AN1"/>
    <property type="match status" value="1"/>
</dbReference>
<dbReference type="GO" id="GO:0003677">
    <property type="term" value="F:DNA binding"/>
    <property type="evidence" value="ECO:0007669"/>
    <property type="project" value="InterPro"/>
</dbReference>